<dbReference type="AlphaFoldDB" id="A0A1H5MZJ6"/>
<reference evidence="4" key="1">
    <citation type="submission" date="2016-10" db="EMBL/GenBank/DDBJ databases">
        <authorList>
            <person name="Varghese N."/>
            <person name="Submissions S."/>
        </authorList>
    </citation>
    <scope>NUCLEOTIDE SEQUENCE [LARGE SCALE GENOMIC DNA]</scope>
    <source>
        <strain evidence="4">DSM 21368</strain>
    </source>
</reference>
<dbReference type="PANTHER" id="PTHR44154:SF1">
    <property type="entry name" value="QUINONE OXIDOREDUCTASE"/>
    <property type="match status" value="1"/>
</dbReference>
<dbReference type="Pfam" id="PF13602">
    <property type="entry name" value="ADH_zinc_N_2"/>
    <property type="match status" value="1"/>
</dbReference>
<dbReference type="SUPFAM" id="SSF51735">
    <property type="entry name" value="NAD(P)-binding Rossmann-fold domains"/>
    <property type="match status" value="1"/>
</dbReference>
<dbReference type="SMART" id="SM00829">
    <property type="entry name" value="PKS_ER"/>
    <property type="match status" value="1"/>
</dbReference>
<dbReference type="InterPro" id="IPR036291">
    <property type="entry name" value="NAD(P)-bd_dom_sf"/>
</dbReference>
<dbReference type="GO" id="GO:0016491">
    <property type="term" value="F:oxidoreductase activity"/>
    <property type="evidence" value="ECO:0007669"/>
    <property type="project" value="InterPro"/>
</dbReference>
<dbReference type="Gene3D" id="3.40.50.720">
    <property type="entry name" value="NAD(P)-binding Rossmann-like Domain"/>
    <property type="match status" value="1"/>
</dbReference>
<name>A0A1H5MZJ6_9MICO</name>
<proteinExistence type="predicted"/>
<sequence length="309" mass="32327">MSATMRAAAIDAVGSPDQLRVRELARPAVPDDGVLVRVVAAGVQVTDAAIRAGWTPPGAVIRFPQILGNEFSGVIEQTGADVDGFVKGDEVAGFNTLGCYAEYVAVPASQVVAKPSSVPWRAAGALSASGQTAHTALEDLAVRGGDVVLVHGAAGGVGSVFTQLAVRAGATVIGTASESNHDYLRALGAIPLEYGPGQAARIRAVTPRVDVAFDAAGHENLRTAVELVADRDRIATIVDMALAQELGCRIVRSRRTASRLADLMDRLTNGHLGVHIRRSYRLEEVPDAHRDVETGHGRGKIVLDIDEAP</sequence>
<dbReference type="Pfam" id="PF08240">
    <property type="entry name" value="ADH_N"/>
    <property type="match status" value="1"/>
</dbReference>
<dbReference type="InterPro" id="IPR051603">
    <property type="entry name" value="Zinc-ADH_QOR/CCCR"/>
</dbReference>
<evidence type="ECO:0000256" key="1">
    <source>
        <dbReference type="ARBA" id="ARBA00022857"/>
    </source>
</evidence>
<protein>
    <submittedName>
        <fullName evidence="3">NADPH:quinone reductase</fullName>
    </submittedName>
</protein>
<evidence type="ECO:0000259" key="2">
    <source>
        <dbReference type="SMART" id="SM00829"/>
    </source>
</evidence>
<gene>
    <name evidence="3" type="ORF">SAMN04488554_3788</name>
</gene>
<dbReference type="InterPro" id="IPR011032">
    <property type="entry name" value="GroES-like_sf"/>
</dbReference>
<feature type="domain" description="Enoyl reductase (ER)" evidence="2">
    <location>
        <begin position="14"/>
        <end position="303"/>
    </location>
</feature>
<evidence type="ECO:0000313" key="3">
    <source>
        <dbReference type="EMBL" id="SEE94744.1"/>
    </source>
</evidence>
<dbReference type="CDD" id="cd05289">
    <property type="entry name" value="MDR_like_2"/>
    <property type="match status" value="1"/>
</dbReference>
<dbReference type="RefSeq" id="WP_217632506.1">
    <property type="nucleotide sequence ID" value="NZ_FNTX01000002.1"/>
</dbReference>
<keyword evidence="4" id="KW-1185">Reference proteome</keyword>
<dbReference type="EMBL" id="FNTX01000002">
    <property type="protein sequence ID" value="SEE94744.1"/>
    <property type="molecule type" value="Genomic_DNA"/>
</dbReference>
<dbReference type="PANTHER" id="PTHR44154">
    <property type="entry name" value="QUINONE OXIDOREDUCTASE"/>
    <property type="match status" value="1"/>
</dbReference>
<keyword evidence="1" id="KW-0521">NADP</keyword>
<organism evidence="3 4">
    <name type="scientific">Ruania alba</name>
    <dbReference type="NCBI Taxonomy" id="648782"/>
    <lineage>
        <taxon>Bacteria</taxon>
        <taxon>Bacillati</taxon>
        <taxon>Actinomycetota</taxon>
        <taxon>Actinomycetes</taxon>
        <taxon>Micrococcales</taxon>
        <taxon>Ruaniaceae</taxon>
        <taxon>Ruania</taxon>
    </lineage>
</organism>
<dbReference type="InterPro" id="IPR020843">
    <property type="entry name" value="ER"/>
</dbReference>
<dbReference type="SUPFAM" id="SSF50129">
    <property type="entry name" value="GroES-like"/>
    <property type="match status" value="1"/>
</dbReference>
<dbReference type="Gene3D" id="3.90.180.10">
    <property type="entry name" value="Medium-chain alcohol dehydrogenases, catalytic domain"/>
    <property type="match status" value="1"/>
</dbReference>
<accession>A0A1H5MZJ6</accession>
<evidence type="ECO:0000313" key="4">
    <source>
        <dbReference type="Proteomes" id="UP000199220"/>
    </source>
</evidence>
<dbReference type="Proteomes" id="UP000199220">
    <property type="component" value="Unassembled WGS sequence"/>
</dbReference>
<dbReference type="InterPro" id="IPR013154">
    <property type="entry name" value="ADH-like_N"/>
</dbReference>
<dbReference type="STRING" id="648782.SAMN04488554_3788"/>